<gene>
    <name evidence="1" type="ORF">BO71DRAFT_97064</name>
</gene>
<dbReference type="VEuPathDB" id="FungiDB:BO71DRAFT_97064"/>
<keyword evidence="2" id="KW-1185">Reference proteome</keyword>
<reference evidence="1 2" key="1">
    <citation type="submission" date="2018-02" db="EMBL/GenBank/DDBJ databases">
        <title>The genomes of Aspergillus section Nigri reveals drivers in fungal speciation.</title>
        <authorList>
            <consortium name="DOE Joint Genome Institute"/>
            <person name="Vesth T.C."/>
            <person name="Nybo J."/>
            <person name="Theobald S."/>
            <person name="Brandl J."/>
            <person name="Frisvad J.C."/>
            <person name="Nielsen K.F."/>
            <person name="Lyhne E.K."/>
            <person name="Kogle M.E."/>
            <person name="Kuo A."/>
            <person name="Riley R."/>
            <person name="Clum A."/>
            <person name="Nolan M."/>
            <person name="Lipzen A."/>
            <person name="Salamov A."/>
            <person name="Henrissat B."/>
            <person name="Wiebenga A."/>
            <person name="De vries R.P."/>
            <person name="Grigoriev I.V."/>
            <person name="Mortensen U.H."/>
            <person name="Andersen M.R."/>
            <person name="Baker S.E."/>
        </authorList>
    </citation>
    <scope>NUCLEOTIDE SEQUENCE [LARGE SCALE GENOMIC DNA]</scope>
    <source>
        <strain evidence="1 2">CBS 707.79</strain>
    </source>
</reference>
<dbReference type="AlphaFoldDB" id="A0A319CZ30"/>
<protein>
    <submittedName>
        <fullName evidence="1">Uncharacterized protein</fullName>
    </submittedName>
</protein>
<evidence type="ECO:0000313" key="1">
    <source>
        <dbReference type="EMBL" id="PYH89891.1"/>
    </source>
</evidence>
<sequence>MRKEFCVYPDTWHCRQAHNPPPRRWDWISQAPSPHPGGPRVMIGPELELDPGDRWNGLYFKHTPAWGCRFLYGLDMVLGLLGLRVEWMDWRGRGSCCRSRWFGSGIFSVFCFSVSRVWRCLLSTHSTRMDGGRWRAVFNWMGNLWDSDLSEI</sequence>
<dbReference type="EMBL" id="KZ826007">
    <property type="protein sequence ID" value="PYH89891.1"/>
    <property type="molecule type" value="Genomic_DNA"/>
</dbReference>
<organism evidence="1 2">
    <name type="scientific">Aspergillus ellipticus CBS 707.79</name>
    <dbReference type="NCBI Taxonomy" id="1448320"/>
    <lineage>
        <taxon>Eukaryota</taxon>
        <taxon>Fungi</taxon>
        <taxon>Dikarya</taxon>
        <taxon>Ascomycota</taxon>
        <taxon>Pezizomycotina</taxon>
        <taxon>Eurotiomycetes</taxon>
        <taxon>Eurotiomycetidae</taxon>
        <taxon>Eurotiales</taxon>
        <taxon>Aspergillaceae</taxon>
        <taxon>Aspergillus</taxon>
        <taxon>Aspergillus subgen. Circumdati</taxon>
    </lineage>
</organism>
<accession>A0A319CZ30</accession>
<evidence type="ECO:0000313" key="2">
    <source>
        <dbReference type="Proteomes" id="UP000247810"/>
    </source>
</evidence>
<name>A0A319CZ30_9EURO</name>
<dbReference type="Proteomes" id="UP000247810">
    <property type="component" value="Unassembled WGS sequence"/>
</dbReference>
<proteinExistence type="predicted"/>